<feature type="region of interest" description="Disordered" evidence="1">
    <location>
        <begin position="112"/>
        <end position="133"/>
    </location>
</feature>
<protein>
    <recommendedName>
        <fullName evidence="4">Replication protein O</fullName>
    </recommendedName>
</protein>
<proteinExistence type="predicted"/>
<dbReference type="AlphaFoldDB" id="A0AB34QWE5"/>
<evidence type="ECO:0000313" key="2">
    <source>
        <dbReference type="EMBL" id="KIL22448.1"/>
    </source>
</evidence>
<feature type="compositionally biased region" description="Polar residues" evidence="1">
    <location>
        <begin position="117"/>
        <end position="132"/>
    </location>
</feature>
<dbReference type="Proteomes" id="UP000031978">
    <property type="component" value="Unassembled WGS sequence"/>
</dbReference>
<evidence type="ECO:0000313" key="3">
    <source>
        <dbReference type="Proteomes" id="UP000031978"/>
    </source>
</evidence>
<reference evidence="2 3" key="1">
    <citation type="submission" date="2014-12" db="EMBL/GenBank/DDBJ databases">
        <title>Draft Genome Sequences of Five Spore-Forming Food Isolates of Bacillus pumilus.</title>
        <authorList>
            <person name="de Jong A."/>
            <person name="van Heel A.J."/>
            <person name="Montalban-Lopez M."/>
            <person name="Krawczyk A.O."/>
            <person name="Berendsen E.M."/>
            <person name="Wells-Bennik M."/>
            <person name="Kuipers O.P."/>
        </authorList>
    </citation>
    <scope>NUCLEOTIDE SEQUENCE [LARGE SCALE GENOMIC DNA]</scope>
    <source>
        <strain evidence="2 3">B4127</strain>
    </source>
</reference>
<comment type="caution">
    <text evidence="2">The sequence shown here is derived from an EMBL/GenBank/DDBJ whole genome shotgun (WGS) entry which is preliminary data.</text>
</comment>
<dbReference type="EMBL" id="JXCL01000011">
    <property type="protein sequence ID" value="KIL22448.1"/>
    <property type="molecule type" value="Genomic_DNA"/>
</dbReference>
<evidence type="ECO:0008006" key="4">
    <source>
        <dbReference type="Google" id="ProtNLM"/>
    </source>
</evidence>
<sequence>MTGWIKLYRELLHKPIWMISTPEQKVVLTTLLMMVNHSENEWEFKGEKYTVKPGQMITSLESIVANCGKGVTIQNVRTALKRFENYGFLTNESTNRNRLITVVNWEVYQPSEHEPNKQLTSNQQATNKQLTTNKNDKNVKNEKKINNSRHKYEPCDMENANFLYQKILENNPQAKKPNLEKWASDFRLIRQIDKRTDEQVKYLIDWTQQDTFWKANILSPARLRKQFDRLVVRIKSSHEEAKRKSPVLNEKEFDLTDD</sequence>
<accession>A0AB34QWE5</accession>
<organism evidence="2 3">
    <name type="scientific">Bacillus pumilus</name>
    <name type="common">Bacillus mesentericus</name>
    <dbReference type="NCBI Taxonomy" id="1408"/>
    <lineage>
        <taxon>Bacteria</taxon>
        <taxon>Bacillati</taxon>
        <taxon>Bacillota</taxon>
        <taxon>Bacilli</taxon>
        <taxon>Bacillales</taxon>
        <taxon>Bacillaceae</taxon>
        <taxon>Bacillus</taxon>
    </lineage>
</organism>
<feature type="region of interest" description="Disordered" evidence="1">
    <location>
        <begin position="238"/>
        <end position="258"/>
    </location>
</feature>
<name>A0AB34QWE5_BACPU</name>
<evidence type="ECO:0000256" key="1">
    <source>
        <dbReference type="SAM" id="MobiDB-lite"/>
    </source>
</evidence>
<gene>
    <name evidence="2" type="ORF">B4127_1390</name>
</gene>
<dbReference type="RefSeq" id="WP_044139825.1">
    <property type="nucleotide sequence ID" value="NZ_JXCL01000011.1"/>
</dbReference>